<dbReference type="PANTHER" id="PTHR46890">
    <property type="entry name" value="NON-LTR RETROLELEMENT REVERSE TRANSCRIPTASE-LIKE PROTEIN-RELATED"/>
    <property type="match status" value="1"/>
</dbReference>
<dbReference type="SUPFAM" id="SSF56672">
    <property type="entry name" value="DNA/RNA polymerases"/>
    <property type="match status" value="1"/>
</dbReference>
<dbReference type="Pfam" id="PF00078">
    <property type="entry name" value="RVT_1"/>
    <property type="match status" value="1"/>
</dbReference>
<keyword evidence="3" id="KW-1185">Reference proteome</keyword>
<evidence type="ECO:0000259" key="1">
    <source>
        <dbReference type="PROSITE" id="PS50878"/>
    </source>
</evidence>
<dbReference type="Proteomes" id="UP001234989">
    <property type="component" value="Chromosome 10"/>
</dbReference>
<dbReference type="GO" id="GO:0004857">
    <property type="term" value="F:enzyme inhibitor activity"/>
    <property type="evidence" value="ECO:0007669"/>
    <property type="project" value="InterPro"/>
</dbReference>
<reference evidence="2" key="1">
    <citation type="submission" date="2023-08" db="EMBL/GenBank/DDBJ databases">
        <title>A de novo genome assembly of Solanum verrucosum Schlechtendal, a Mexican diploid species geographically isolated from the other diploid A-genome species in potato relatives.</title>
        <authorList>
            <person name="Hosaka K."/>
        </authorList>
    </citation>
    <scope>NUCLEOTIDE SEQUENCE</scope>
    <source>
        <tissue evidence="2">Young leaves</tissue>
    </source>
</reference>
<name>A0AAF0UT50_SOLVR</name>
<dbReference type="SMART" id="SM00856">
    <property type="entry name" value="PMEI"/>
    <property type="match status" value="1"/>
</dbReference>
<evidence type="ECO:0000313" key="3">
    <source>
        <dbReference type="Proteomes" id="UP001234989"/>
    </source>
</evidence>
<dbReference type="InterPro" id="IPR043502">
    <property type="entry name" value="DNA/RNA_pol_sf"/>
</dbReference>
<dbReference type="InterPro" id="IPR006501">
    <property type="entry name" value="Pectinesterase_inhib_dom"/>
</dbReference>
<dbReference type="NCBIfam" id="TIGR01614">
    <property type="entry name" value="PME_inhib"/>
    <property type="match status" value="1"/>
</dbReference>
<sequence length="522" mass="59614">MDLLGKKVAAKVLAFTCLLKNGHLLRNEHQIQLLQPYTVMEVKPSLLHIDSNKSPDLDGYGSGFFKATWDIIGDDIVTAVLEFFTNGKLLKQLNATNIALIPKVSNPELASQFRPIACCNILYKCISKVICQRLKGAIRTIVAENQYAFVQGRSMLHNVLICHDIFRHYNRQTSPRWLIKVDLRKAYDMVSWEFVEEALMGYGFPTSFIHLIMAFVNSLMFTVKINGERRGFFSGKRGLRQGDPISPLLFVLVMEYLSRTLKCNTNFVSRVMEALTHFSDVTELQANMDKSDLFLAGVNDQTKDQLVRKTGLLWQLVVKEDVLWIKWVHGVYMKNNDNIWIHTSPLDSSWYWKKVNALKAEMQIWYSSHAYLLTPEEVVCRTSNNFKVCTVALRTDRKSSSANKKGLVRIRLQQCLSKAKSIYNEVVSRLEQAKEHVLIQCLQICKENYDGAIDDATKAIKYFDANKFFWAKGSTSAIINGPDTCEESFTEPPIRTSPIKSKSEDLMNFVDLTLSLVNQFDN</sequence>
<dbReference type="CDD" id="cd14859">
    <property type="entry name" value="PMEI_like"/>
    <property type="match status" value="1"/>
</dbReference>
<dbReference type="PANTHER" id="PTHR46890:SF43">
    <property type="entry name" value="NON-LTR RETROELEMENT REVERSE TRANSCRIPTASE"/>
    <property type="match status" value="1"/>
</dbReference>
<dbReference type="InterPro" id="IPR035513">
    <property type="entry name" value="Invertase/methylesterase_inhib"/>
</dbReference>
<dbReference type="AlphaFoldDB" id="A0AAF0UT50"/>
<dbReference type="InterPro" id="IPR052343">
    <property type="entry name" value="Retrotransposon-Effector_Assoc"/>
</dbReference>
<dbReference type="EMBL" id="CP133621">
    <property type="protein sequence ID" value="WMV51957.1"/>
    <property type="molecule type" value="Genomic_DNA"/>
</dbReference>
<gene>
    <name evidence="2" type="ORF">MTR67_045342</name>
</gene>
<evidence type="ECO:0000313" key="2">
    <source>
        <dbReference type="EMBL" id="WMV51957.1"/>
    </source>
</evidence>
<feature type="domain" description="Reverse transcriptase" evidence="1">
    <location>
        <begin position="82"/>
        <end position="345"/>
    </location>
</feature>
<dbReference type="Pfam" id="PF04043">
    <property type="entry name" value="PMEI"/>
    <property type="match status" value="1"/>
</dbReference>
<dbReference type="InterPro" id="IPR000477">
    <property type="entry name" value="RT_dom"/>
</dbReference>
<dbReference type="PROSITE" id="PS50878">
    <property type="entry name" value="RT_POL"/>
    <property type="match status" value="1"/>
</dbReference>
<proteinExistence type="predicted"/>
<protein>
    <recommendedName>
        <fullName evidence="1">Reverse transcriptase domain-containing protein</fullName>
    </recommendedName>
</protein>
<organism evidence="2 3">
    <name type="scientific">Solanum verrucosum</name>
    <dbReference type="NCBI Taxonomy" id="315347"/>
    <lineage>
        <taxon>Eukaryota</taxon>
        <taxon>Viridiplantae</taxon>
        <taxon>Streptophyta</taxon>
        <taxon>Embryophyta</taxon>
        <taxon>Tracheophyta</taxon>
        <taxon>Spermatophyta</taxon>
        <taxon>Magnoliopsida</taxon>
        <taxon>eudicotyledons</taxon>
        <taxon>Gunneridae</taxon>
        <taxon>Pentapetalae</taxon>
        <taxon>asterids</taxon>
        <taxon>lamiids</taxon>
        <taxon>Solanales</taxon>
        <taxon>Solanaceae</taxon>
        <taxon>Solanoideae</taxon>
        <taxon>Solaneae</taxon>
        <taxon>Solanum</taxon>
    </lineage>
</organism>
<dbReference type="SUPFAM" id="SSF101148">
    <property type="entry name" value="Plant invertase/pectin methylesterase inhibitor"/>
    <property type="match status" value="1"/>
</dbReference>
<dbReference type="Gene3D" id="1.20.140.40">
    <property type="entry name" value="Invertase/pectin methylesterase inhibitor family protein"/>
    <property type="match status" value="1"/>
</dbReference>
<accession>A0AAF0UT50</accession>
<dbReference type="CDD" id="cd01650">
    <property type="entry name" value="RT_nLTR_like"/>
    <property type="match status" value="1"/>
</dbReference>